<dbReference type="Gene3D" id="3.60.110.10">
    <property type="entry name" value="Carbon-nitrogen hydrolase"/>
    <property type="match status" value="1"/>
</dbReference>
<dbReference type="Proteomes" id="UP000239471">
    <property type="component" value="Unassembled WGS sequence"/>
</dbReference>
<dbReference type="PANTHER" id="PTHR47799">
    <property type="entry name" value="OMEGA-AMIDASE YAFV"/>
    <property type="match status" value="1"/>
</dbReference>
<dbReference type="AlphaFoldDB" id="A0A2T0B8R3"/>
<sequence>MRLGLAQMDVIWEEPLSNMDKCQYFINLATNNKVELILFPEMVLTGFTMNIEKLILSEKDIINWFKDKAIENKINIGFGYAIRVGAKGNNKFAIISKEGILLTNYSKIHPFSYGGEDEKYYRGEEICFCNIESKIITPFICYDLRFPEIFQIASKTSKFIAVAANWPKSRQDHWLTLLKARAIENQCFIAGVNRIGIGDKIEYGGASVIINPQGEVLNEISSKEELIITEIDFNLVDEIRDSFSLKKDRRENLYKKEYEKSFIN</sequence>
<dbReference type="Pfam" id="PF00795">
    <property type="entry name" value="CN_hydrolase"/>
    <property type="match status" value="1"/>
</dbReference>
<accession>A0A2T0B8R3</accession>
<dbReference type="InterPro" id="IPR003010">
    <property type="entry name" value="C-N_Hydrolase"/>
</dbReference>
<protein>
    <submittedName>
        <fullName evidence="2">2-oxoglutaramate amidase</fullName>
        <ecNumber evidence="2">3.5.1.111</ecNumber>
    </submittedName>
</protein>
<dbReference type="RefSeq" id="WP_106060998.1">
    <property type="nucleotide sequence ID" value="NZ_PVXQ01000048.1"/>
</dbReference>
<name>A0A2T0B8R3_9CLOT</name>
<dbReference type="SUPFAM" id="SSF56317">
    <property type="entry name" value="Carbon-nitrogen hydrolase"/>
    <property type="match status" value="1"/>
</dbReference>
<evidence type="ECO:0000313" key="2">
    <source>
        <dbReference type="EMBL" id="PRR80213.1"/>
    </source>
</evidence>
<dbReference type="GO" id="GO:0106008">
    <property type="term" value="F:2-oxoglutaramate amidase activity"/>
    <property type="evidence" value="ECO:0007669"/>
    <property type="project" value="UniProtKB-EC"/>
</dbReference>
<feature type="domain" description="CN hydrolase" evidence="1">
    <location>
        <begin position="1"/>
        <end position="233"/>
    </location>
</feature>
<keyword evidence="2" id="KW-0378">Hydrolase</keyword>
<evidence type="ECO:0000259" key="1">
    <source>
        <dbReference type="PROSITE" id="PS50263"/>
    </source>
</evidence>
<keyword evidence="3" id="KW-1185">Reference proteome</keyword>
<reference evidence="2 3" key="1">
    <citation type="submission" date="2018-03" db="EMBL/GenBank/DDBJ databases">
        <title>Genome sequence of Clostridium vincentii DSM 10228.</title>
        <authorList>
            <person name="Poehlein A."/>
            <person name="Daniel R."/>
        </authorList>
    </citation>
    <scope>NUCLEOTIDE SEQUENCE [LARGE SCALE GENOMIC DNA]</scope>
    <source>
        <strain evidence="2 3">DSM 10228</strain>
    </source>
</reference>
<dbReference type="OrthoDB" id="9811121at2"/>
<comment type="caution">
    <text evidence="2">The sequence shown here is derived from an EMBL/GenBank/DDBJ whole genome shotgun (WGS) entry which is preliminary data.</text>
</comment>
<dbReference type="GO" id="GO:0050152">
    <property type="term" value="F:omega-amidase activity"/>
    <property type="evidence" value="ECO:0007669"/>
    <property type="project" value="TreeGrafter"/>
</dbReference>
<dbReference type="PANTHER" id="PTHR47799:SF1">
    <property type="entry name" value="OMEGA-AMIDASE YAFV"/>
    <property type="match status" value="1"/>
</dbReference>
<dbReference type="EMBL" id="PVXQ01000048">
    <property type="protein sequence ID" value="PRR80213.1"/>
    <property type="molecule type" value="Genomic_DNA"/>
</dbReference>
<dbReference type="InterPro" id="IPR036526">
    <property type="entry name" value="C-N_Hydrolase_sf"/>
</dbReference>
<dbReference type="EC" id="3.5.1.111" evidence="2"/>
<proteinExistence type="predicted"/>
<gene>
    <name evidence="2" type="ORF">CLVI_31150</name>
</gene>
<dbReference type="PROSITE" id="PS50263">
    <property type="entry name" value="CN_HYDROLASE"/>
    <property type="match status" value="1"/>
</dbReference>
<organism evidence="2 3">
    <name type="scientific">Clostridium vincentii</name>
    <dbReference type="NCBI Taxonomy" id="52704"/>
    <lineage>
        <taxon>Bacteria</taxon>
        <taxon>Bacillati</taxon>
        <taxon>Bacillota</taxon>
        <taxon>Clostridia</taxon>
        <taxon>Eubacteriales</taxon>
        <taxon>Clostridiaceae</taxon>
        <taxon>Clostridium</taxon>
    </lineage>
</organism>
<evidence type="ECO:0000313" key="3">
    <source>
        <dbReference type="Proteomes" id="UP000239471"/>
    </source>
</evidence>
<dbReference type="InterPro" id="IPR052737">
    <property type="entry name" value="Omega-amidase_YafV"/>
</dbReference>